<dbReference type="InterPro" id="IPR047729">
    <property type="entry name" value="Sce7726-like"/>
</dbReference>
<sequence length="196" mass="22274">MTTTKQLNNTLLVDDTKIRVALRKTFASYQDTRILEEFLLMTDPVRVDMVLVNKRTVGIEIKSDFDSLKRLPHQIKGYDKIFDLNYLVVGNKLLSSAMKLLPSHWGVILAQADKNGRTILKHVRFAKNNPNIDLASLLFTMPVINLKKELLPLLPEDDRKLGRTMIKQNLIKLIVKNANGIGVDQVESIIVKSIKN</sequence>
<protein>
    <recommendedName>
        <fullName evidence="3">Sce7726 family protein</fullName>
    </recommendedName>
</protein>
<name>A0A6C2CBV8_9LACO</name>
<dbReference type="NCBIfam" id="NF033832">
    <property type="entry name" value="sce7726_fam"/>
    <property type="match status" value="1"/>
</dbReference>
<evidence type="ECO:0000313" key="1">
    <source>
        <dbReference type="EMBL" id="TYC51102.1"/>
    </source>
</evidence>
<dbReference type="EMBL" id="SDGZ01000003">
    <property type="protein sequence ID" value="TYC51102.1"/>
    <property type="molecule type" value="Genomic_DNA"/>
</dbReference>
<reference evidence="1 2" key="1">
    <citation type="submission" date="2019-01" db="EMBL/GenBank/DDBJ databases">
        <title>Weissella sp. nov., a novel lactic acid bacterium isolated from animal feces.</title>
        <authorList>
            <person name="Wang L.-T."/>
        </authorList>
    </citation>
    <scope>NUCLEOTIDE SEQUENCE [LARGE SCALE GENOMIC DNA]</scope>
    <source>
        <strain evidence="1 2">8H-2</strain>
    </source>
</reference>
<gene>
    <name evidence="1" type="ORF">ESZ50_00780</name>
</gene>
<accession>A0A6C2CBV8</accession>
<dbReference type="OrthoDB" id="128875at2"/>
<organism evidence="1 2">
    <name type="scientific">Weissella muntiaci</name>
    <dbReference type="NCBI Taxonomy" id="2508881"/>
    <lineage>
        <taxon>Bacteria</taxon>
        <taxon>Bacillati</taxon>
        <taxon>Bacillota</taxon>
        <taxon>Bacilli</taxon>
        <taxon>Lactobacillales</taxon>
        <taxon>Lactobacillaceae</taxon>
        <taxon>Weissella</taxon>
    </lineage>
</organism>
<evidence type="ECO:0008006" key="3">
    <source>
        <dbReference type="Google" id="ProtNLM"/>
    </source>
</evidence>
<proteinExistence type="predicted"/>
<dbReference type="AlphaFoldDB" id="A0A6C2CBV8"/>
<dbReference type="RefSeq" id="WP_148621688.1">
    <property type="nucleotide sequence ID" value="NZ_SDGZ01000003.1"/>
</dbReference>
<comment type="caution">
    <text evidence="1">The sequence shown here is derived from an EMBL/GenBank/DDBJ whole genome shotgun (WGS) entry which is preliminary data.</text>
</comment>
<dbReference type="Proteomes" id="UP000371977">
    <property type="component" value="Unassembled WGS sequence"/>
</dbReference>
<keyword evidence="2" id="KW-1185">Reference proteome</keyword>
<evidence type="ECO:0000313" key="2">
    <source>
        <dbReference type="Proteomes" id="UP000371977"/>
    </source>
</evidence>